<feature type="region of interest" description="Disordered" evidence="6">
    <location>
        <begin position="431"/>
        <end position="491"/>
    </location>
</feature>
<dbReference type="GO" id="GO:0070971">
    <property type="term" value="C:endoplasmic reticulum exit site"/>
    <property type="evidence" value="ECO:0007669"/>
    <property type="project" value="TreeGrafter"/>
</dbReference>
<feature type="compositionally biased region" description="Polar residues" evidence="6">
    <location>
        <begin position="470"/>
        <end position="491"/>
    </location>
</feature>
<feature type="region of interest" description="Disordered" evidence="6">
    <location>
        <begin position="1141"/>
        <end position="1201"/>
    </location>
</feature>
<reference evidence="8 9" key="1">
    <citation type="journal article" date="2015" name="Sci. Rep.">
        <title>The genome of Leishmania panamensis: insights into genomics of the L. (Viannia) subgenus.</title>
        <authorList>
            <person name="Llanes A."/>
            <person name="Restrepo C.M."/>
            <person name="Vecchio G.D."/>
            <person name="Anguizola F.J."/>
            <person name="Lleonart R."/>
        </authorList>
    </citation>
    <scope>NUCLEOTIDE SEQUENCE [LARGE SCALE GENOMIC DNA]</scope>
    <source>
        <strain evidence="8 9">MHOM/PA/94/PSC-1</strain>
    </source>
</reference>
<feature type="compositionally biased region" description="Polar residues" evidence="6">
    <location>
        <begin position="53"/>
        <end position="65"/>
    </location>
</feature>
<feature type="region of interest" description="Disordered" evidence="6">
    <location>
        <begin position="1014"/>
        <end position="1037"/>
    </location>
</feature>
<gene>
    <name evidence="8" type="ORF">LPMP_291270</name>
</gene>
<dbReference type="Proteomes" id="UP000063063">
    <property type="component" value="Chromosome 29"/>
</dbReference>
<feature type="compositionally biased region" description="Polar residues" evidence="6">
    <location>
        <begin position="273"/>
        <end position="282"/>
    </location>
</feature>
<dbReference type="EMBL" id="CP009398">
    <property type="protein sequence ID" value="AIO00078.1"/>
    <property type="molecule type" value="Genomic_DNA"/>
</dbReference>
<evidence type="ECO:0000256" key="6">
    <source>
        <dbReference type="SAM" id="MobiDB-lite"/>
    </source>
</evidence>
<feature type="compositionally biased region" description="Polar residues" evidence="6">
    <location>
        <begin position="1308"/>
        <end position="1340"/>
    </location>
</feature>
<dbReference type="VEuPathDB" id="TriTrypDB:LPMP_291270"/>
<feature type="compositionally biased region" description="Low complexity" evidence="6">
    <location>
        <begin position="32"/>
        <end position="49"/>
    </location>
</feature>
<feature type="compositionally biased region" description="Low complexity" evidence="6">
    <location>
        <begin position="2201"/>
        <end position="2212"/>
    </location>
</feature>
<sequence length="2222" mass="232248">MSGGPPPPPPPPRPGAVGDGALHPLSIFGKRPAGAPGGSYSSGADPAAARRSNLLSTYSQYTNSSAGARAPPPATTGGDTTPLPPPVRPLVVAGPLEANEGHASPPPPTQLAFGQPSGSLPPPPPRATLLKTAALDAPPAAPPPPLPAAAANGLRIGGGFRYAVPTYGFGEEAHPSVGGPPPPVAQPAVPLPVSLPQPPPPALPSSATQSILEHTEAEVQQEPVFPPTPPLATEVSPPLLPASFSSPPFPAVATAGPPLATRVSGAALARPASSRTSSNGRQSPRDLSEMAGHRVPNGNGKQSRLPLAEMDSITETSAAAIAHPSYPSSRGSSILVSIAAASAAALESEGRRTPPAPRQSSSIDSGLRRGVPAFLQPSGGGSVVQRPLRTASSRVDLTTTSSRCHKLLEAALTSRGSRHASLHGAPFASLSAHLQQQPSSSVRMSQGAPMRESEGDATVAQRKPEAPSELHSQGGSAPTHPSSDNNGGAVTDTSFLVPEVVTLPTGRLLPGTGYSVSSRSVRQPMGGNGGSLAWDAALLANPEAGESKDMAAGHDGLQQVDAPPQRLDPARGDSGGRTDAASVDSHPSGPLGSCNGRMADEVVVSGAEVHAILNPHSLHFDARESLATLTDEAPENALRADGKSAARYKHSNAFTTDSDPTAASMTLVNPFRAMAGRNGGDGTAASPPPPPTASRGQLSCQQQQWQHLRQQSPLQHDAPYSGFQSSLPPSSYPGACAKAPEQLPIMKNIPTEEAVGATGPPLPPLPRQQQQQPPFASGSGDSATATEPATGFTTPRMDGARSMPQAQQQQQQQQRQPHPLPMSCSSNSHVPHNMSRGPYAASPYVRGEDARAMVEESPLPLRPPSCDSVPQMEEALREATEQGEHEFGAINSSALNCMDGDGSGGAQDVGRFMWDESTEDGSAAGQYLSKPQCSQHIAPLPLPAHNRGTANSFSAILTHAQSKAPREFQKPPPQPPTQEPQDQEQRRESQSGQSAPLIPQLSTPLLILSTKAISKTSTSHPPPGPASPHSTKFSESDFRNCSLTEQLQRPLELNLSPGNVASTESHHGYTSVSNPFAEPDENFLFNSTGGLLLDATNAFDSNTVIPRSHQALKGSLDSVQSMQAQHEPPPHLQLLRPSDYSALSVEPSGAQPRSKDHPAPPMLGSDPATAPPFGFTGDEGAPSTAVASSNPTSVKTRPAAVRTPGSATLVNPFSKSAQNSSCYLSGTSANISGGGALSRGTSLTGSFAGGATRKKPRRSGAPCFAIFVGGATLLPGPQGNSGSDRRVFSCIAACFNLSSGSPLAKNSGWSPLGQSTPLGSPQTASVRSTSQSGATRTITSPVPRPLWTGPLGGNTGICLSFCSVTEALTARGSVVDRKGIRGTEYGRSYVRALTGAVLPCALLADKWGTRDEATAGEVAGVMEALKDCVPAPLGDVVEVMLMDALPQKNGDDFVWRDNGGRRLAELLTTAAQADSRRRAATASSRSAADSTTVAAGCTRATREVDALGAISPLNPVTATVGYDPKERSAALCRVEDLLCRGQRVEAVEAALEANLYAHALLISMMCPTKDLYLRSVQAVMQQELSVASPLARAYCIFNEMPLPPLVLPPLKADEEEEVKEGAAGEGRSVETAQQQHKRQQQTFLRDQEMLQQTWRRQAAVLLANFTRHSGDGLLQLATTLHQFHLVVEAHTCLLLLHLTPLGMAGPARAGAEPLPPASSLSPEDVVDLLPRPDQRQVMEEIRRRIGVVGGAYHPTQGCRESFLTPLTTLITQLVWLVSARLDARAPPLSHPEPTEPPVPFHGLPNYHPRSDIGYRMMQVLWLRELGLGKEFAQALHALLQRMPPPLAFSLRAPPRTLNELVYLFGGVPPPSPQQPPEALDGATPATRGELIPESEATTKQSSQSLSVRLPPHLREGLPQDTDNDAGEVPRASSSSLIRATSEVRHSGPPPPLTPQERRATTPQQPFSLNHASLPSSSPGAADTTAPLTCDQRTAVLQPPERPAPSNITSLPQLETQGLPLLPPHPEATAAADKPDNASASAKIALAPTATKLKQPAPRRSRSLDALRNFFFRRGNSEATGEEKADEAKPMHLDTEKPPTFDPVTGRWLFDMTEEEKRLQELAKAGPPKMAPKSGATAAWGSALRDRAPLQQPAPDSAPRPGNARAGSGTSAPVYAGGGTPAPRPAGGAPVITGRNAPPTVPGRGAARPGGRPQYVDMFNSTD</sequence>
<feature type="region of interest" description="Disordered" evidence="6">
    <location>
        <begin position="1308"/>
        <end position="1347"/>
    </location>
</feature>
<dbReference type="VEuPathDB" id="TriTrypDB:LPAL13_290016900"/>
<dbReference type="OrthoDB" id="8918678at2759"/>
<feature type="compositionally biased region" description="Polar residues" evidence="6">
    <location>
        <begin position="779"/>
        <end position="793"/>
    </location>
</feature>
<keyword evidence="3" id="KW-0813">Transport</keyword>
<feature type="region of interest" description="Disordered" evidence="6">
    <location>
        <begin position="2015"/>
        <end position="2104"/>
    </location>
</feature>
<keyword evidence="9" id="KW-1185">Reference proteome</keyword>
<evidence type="ECO:0000259" key="7">
    <source>
        <dbReference type="Pfam" id="PF12931"/>
    </source>
</evidence>
<accession>A0A088RV95</accession>
<dbReference type="GO" id="GO:0070973">
    <property type="term" value="P:protein localization to endoplasmic reticulum exit site"/>
    <property type="evidence" value="ECO:0007669"/>
    <property type="project" value="TreeGrafter"/>
</dbReference>
<feature type="region of interest" description="Disordered" evidence="6">
    <location>
        <begin position="1866"/>
        <end position="1885"/>
    </location>
</feature>
<feature type="region of interest" description="Disordered" evidence="6">
    <location>
        <begin position="673"/>
        <end position="737"/>
    </location>
</feature>
<proteinExistence type="inferred from homology"/>
<feature type="compositionally biased region" description="Low complexity" evidence="6">
    <location>
        <begin position="127"/>
        <end position="138"/>
    </location>
</feature>
<evidence type="ECO:0000256" key="1">
    <source>
        <dbReference type="ARBA" id="ARBA00004240"/>
    </source>
</evidence>
<name>A0A088RV95_LEIPA</name>
<keyword evidence="5" id="KW-0931">ER-Golgi transport</keyword>
<feature type="region of interest" description="Disordered" evidence="6">
    <location>
        <begin position="961"/>
        <end position="1001"/>
    </location>
</feature>
<feature type="region of interest" description="Disordered" evidence="6">
    <location>
        <begin position="169"/>
        <end position="304"/>
    </location>
</feature>
<feature type="compositionally biased region" description="Basic and acidic residues" evidence="6">
    <location>
        <begin position="283"/>
        <end position="292"/>
    </location>
</feature>
<evidence type="ECO:0000256" key="5">
    <source>
        <dbReference type="ARBA" id="ARBA00022892"/>
    </source>
</evidence>
<dbReference type="GO" id="GO:0012507">
    <property type="term" value="C:ER to Golgi transport vesicle membrane"/>
    <property type="evidence" value="ECO:0007669"/>
    <property type="project" value="TreeGrafter"/>
</dbReference>
<feature type="region of interest" description="Disordered" evidence="6">
    <location>
        <begin position="555"/>
        <end position="595"/>
    </location>
</feature>
<dbReference type="Pfam" id="PF12931">
    <property type="entry name" value="TPR_Sec16"/>
    <property type="match status" value="1"/>
</dbReference>
<feature type="compositionally biased region" description="Basic and acidic residues" evidence="6">
    <location>
        <begin position="2080"/>
        <end position="2098"/>
    </location>
</feature>
<feature type="domain" description="Sec16 Sec23-binding" evidence="7">
    <location>
        <begin position="1534"/>
        <end position="1698"/>
    </location>
</feature>
<feature type="region of interest" description="Disordered" evidence="6">
    <location>
        <begin position="2117"/>
        <end position="2222"/>
    </location>
</feature>
<feature type="region of interest" description="Disordered" evidence="6">
    <location>
        <begin position="346"/>
        <end position="387"/>
    </location>
</feature>
<evidence type="ECO:0000256" key="2">
    <source>
        <dbReference type="ARBA" id="ARBA00005927"/>
    </source>
</evidence>
<dbReference type="eggNOG" id="ENOG502RYN8">
    <property type="taxonomic scope" value="Eukaryota"/>
</dbReference>
<dbReference type="GeneID" id="22576891"/>
<dbReference type="RefSeq" id="XP_010700735.1">
    <property type="nucleotide sequence ID" value="XM_010702433.1"/>
</dbReference>
<feature type="compositionally biased region" description="Polar residues" evidence="6">
    <location>
        <begin position="1185"/>
        <end position="1195"/>
    </location>
</feature>
<feature type="compositionally biased region" description="Low complexity" evidence="6">
    <location>
        <begin position="805"/>
        <end position="816"/>
    </location>
</feature>
<comment type="subcellular location">
    <subcellularLocation>
        <location evidence="1">Endoplasmic reticulum</location>
    </subcellularLocation>
</comment>
<evidence type="ECO:0000313" key="9">
    <source>
        <dbReference type="Proteomes" id="UP000063063"/>
    </source>
</evidence>
<evidence type="ECO:0000256" key="3">
    <source>
        <dbReference type="ARBA" id="ARBA00022448"/>
    </source>
</evidence>
<feature type="compositionally biased region" description="Pro residues" evidence="6">
    <location>
        <begin position="1"/>
        <end position="14"/>
    </location>
</feature>
<protein>
    <submittedName>
        <fullName evidence="8">ER-to-Golgi transport protein, putative</fullName>
    </submittedName>
</protein>
<dbReference type="PANTHER" id="PTHR13402">
    <property type="entry name" value="RGPR-RELATED"/>
    <property type="match status" value="1"/>
</dbReference>
<dbReference type="GO" id="GO:0016192">
    <property type="term" value="P:vesicle-mediated transport"/>
    <property type="evidence" value="ECO:0007669"/>
    <property type="project" value="UniProtKB-KW"/>
</dbReference>
<organism evidence="8 9">
    <name type="scientific">Leishmania panamensis</name>
    <dbReference type="NCBI Taxonomy" id="5679"/>
    <lineage>
        <taxon>Eukaryota</taxon>
        <taxon>Discoba</taxon>
        <taxon>Euglenozoa</taxon>
        <taxon>Kinetoplastea</taxon>
        <taxon>Metakinetoplastina</taxon>
        <taxon>Trypanosomatida</taxon>
        <taxon>Trypanosomatidae</taxon>
        <taxon>Leishmaniinae</taxon>
        <taxon>Leishmania</taxon>
        <taxon>Leishmania guyanensis species complex</taxon>
    </lineage>
</organism>
<evidence type="ECO:0000313" key="8">
    <source>
        <dbReference type="EMBL" id="AIO00078.1"/>
    </source>
</evidence>
<dbReference type="PANTHER" id="PTHR13402:SF6">
    <property type="entry name" value="SECRETORY 16, ISOFORM I"/>
    <property type="match status" value="1"/>
</dbReference>
<feature type="region of interest" description="Disordered" evidence="6">
    <location>
        <begin position="1613"/>
        <end position="1639"/>
    </location>
</feature>
<feature type="region of interest" description="Disordered" evidence="6">
    <location>
        <begin position="1893"/>
        <end position="1985"/>
    </location>
</feature>
<comment type="similarity">
    <text evidence="2">Belongs to the SEC16 family.</text>
</comment>
<feature type="region of interest" description="Disordered" evidence="6">
    <location>
        <begin position="1116"/>
        <end position="1135"/>
    </location>
</feature>
<feature type="region of interest" description="Disordered" evidence="6">
    <location>
        <begin position="753"/>
        <end position="841"/>
    </location>
</feature>
<dbReference type="Gene3D" id="1.25.40.1030">
    <property type="match status" value="1"/>
</dbReference>
<evidence type="ECO:0000256" key="4">
    <source>
        <dbReference type="ARBA" id="ARBA00022824"/>
    </source>
</evidence>
<dbReference type="KEGG" id="lpan:LPMP_291270"/>
<feature type="region of interest" description="Disordered" evidence="6">
    <location>
        <begin position="1"/>
        <end position="151"/>
    </location>
</feature>
<feature type="compositionally biased region" description="Pro residues" evidence="6">
    <location>
        <begin position="178"/>
        <end position="203"/>
    </location>
</feature>
<dbReference type="InterPro" id="IPR024298">
    <property type="entry name" value="Sec16_Sec23-bd"/>
</dbReference>
<feature type="compositionally biased region" description="Low complexity" evidence="6">
    <location>
        <begin position="693"/>
        <end position="715"/>
    </location>
</feature>
<dbReference type="GO" id="GO:0007030">
    <property type="term" value="P:Golgi organization"/>
    <property type="evidence" value="ECO:0007669"/>
    <property type="project" value="TreeGrafter"/>
</dbReference>
<feature type="compositionally biased region" description="Polar residues" evidence="6">
    <location>
        <begin position="432"/>
        <end position="444"/>
    </location>
</feature>
<keyword evidence="4" id="KW-0256">Endoplasmic reticulum</keyword>
<feature type="compositionally biased region" description="Polar residues" evidence="6">
    <location>
        <begin position="1895"/>
        <end position="1906"/>
    </location>
</feature>
<feature type="compositionally biased region" description="Polar residues" evidence="6">
    <location>
        <begin position="1960"/>
        <end position="1978"/>
    </location>
</feature>